<evidence type="ECO:0000256" key="2">
    <source>
        <dbReference type="ARBA" id="ARBA00023004"/>
    </source>
</evidence>
<protein>
    <recommendedName>
        <fullName evidence="4">Non-haem dioxygenase N-terminal domain-containing protein</fullName>
    </recommendedName>
</protein>
<dbReference type="PANTHER" id="PTHR34945:SF4">
    <property type="entry name" value="2-OXOGLUTARATE (2OG) AND FE(II)-DEPENDENT OXYGENASE SUPERFAMILY PROTEIN"/>
    <property type="match status" value="1"/>
</dbReference>
<organism evidence="5 6">
    <name type="scientific">Tetracentron sinense</name>
    <name type="common">Spur-leaf</name>
    <dbReference type="NCBI Taxonomy" id="13715"/>
    <lineage>
        <taxon>Eukaryota</taxon>
        <taxon>Viridiplantae</taxon>
        <taxon>Streptophyta</taxon>
        <taxon>Embryophyta</taxon>
        <taxon>Tracheophyta</taxon>
        <taxon>Spermatophyta</taxon>
        <taxon>Magnoliopsida</taxon>
        <taxon>Trochodendrales</taxon>
        <taxon>Trochodendraceae</taxon>
        <taxon>Tetracentron</taxon>
    </lineage>
</organism>
<keyword evidence="2" id="KW-0408">Iron</keyword>
<evidence type="ECO:0000256" key="1">
    <source>
        <dbReference type="ARBA" id="ARBA00022723"/>
    </source>
</evidence>
<keyword evidence="1" id="KW-0479">Metal-binding</keyword>
<evidence type="ECO:0000256" key="3">
    <source>
        <dbReference type="SAM" id="MobiDB-lite"/>
    </source>
</evidence>
<comment type="caution">
    <text evidence="5">The sequence shown here is derived from an EMBL/GenBank/DDBJ whole genome shotgun (WGS) entry which is preliminary data.</text>
</comment>
<dbReference type="Pfam" id="PF14226">
    <property type="entry name" value="DIOX_N"/>
    <property type="match status" value="1"/>
</dbReference>
<keyword evidence="6" id="KW-1185">Reference proteome</keyword>
<feature type="domain" description="Non-haem dioxygenase N-terminal" evidence="4">
    <location>
        <begin position="68"/>
        <end position="135"/>
    </location>
</feature>
<dbReference type="SUPFAM" id="SSF51197">
    <property type="entry name" value="Clavaminate synthase-like"/>
    <property type="match status" value="1"/>
</dbReference>
<dbReference type="GO" id="GO:0046872">
    <property type="term" value="F:metal ion binding"/>
    <property type="evidence" value="ECO:0007669"/>
    <property type="project" value="UniProtKB-KW"/>
</dbReference>
<dbReference type="AlphaFoldDB" id="A0A834Z006"/>
<feature type="region of interest" description="Disordered" evidence="3">
    <location>
        <begin position="1"/>
        <end position="27"/>
    </location>
</feature>
<dbReference type="OMA" id="RIYRYNH"/>
<dbReference type="InterPro" id="IPR027443">
    <property type="entry name" value="IPNS-like_sf"/>
</dbReference>
<evidence type="ECO:0000313" key="5">
    <source>
        <dbReference type="EMBL" id="KAF8394836.1"/>
    </source>
</evidence>
<evidence type="ECO:0000259" key="4">
    <source>
        <dbReference type="Pfam" id="PF14226"/>
    </source>
</evidence>
<name>A0A834Z006_TETSI</name>
<dbReference type="Proteomes" id="UP000655225">
    <property type="component" value="Unassembled WGS sequence"/>
</dbReference>
<dbReference type="InterPro" id="IPR026992">
    <property type="entry name" value="DIOX_N"/>
</dbReference>
<accession>A0A834Z006</accession>
<dbReference type="OrthoDB" id="1523082at2759"/>
<dbReference type="Gene3D" id="2.60.120.330">
    <property type="entry name" value="B-lactam Antibiotic, Isopenicillin N Synthase, Chain"/>
    <property type="match status" value="1"/>
</dbReference>
<reference evidence="5 6" key="1">
    <citation type="submission" date="2020-04" db="EMBL/GenBank/DDBJ databases">
        <title>Plant Genome Project.</title>
        <authorList>
            <person name="Zhang R.-G."/>
        </authorList>
    </citation>
    <scope>NUCLEOTIDE SEQUENCE [LARGE SCALE GENOMIC DNA]</scope>
    <source>
        <strain evidence="5">YNK0</strain>
        <tissue evidence="5">Leaf</tissue>
    </source>
</reference>
<proteinExistence type="predicted"/>
<feature type="compositionally biased region" description="Basic and acidic residues" evidence="3">
    <location>
        <begin position="1"/>
        <end position="10"/>
    </location>
</feature>
<sequence>MAILRTRDRLNSPAPPPSPIATAKGSRSAAVDDQILSEYLEKTLQVPDLTLPESYFPASAHRQIPADIDLESLMSRENVSVRQILDSAMEFGMFRIKGHGVSAEELRSTMAEAELVFGFSAEKKKGQIRNFGRRGSSREELFWFHPQQTMVEAAQKEIAPEIYRSLSQRMESVASRLQAVAEQVGHILSEYAGKRPQKIIHEGESVIYLYRYHPDTLIDPIPPPDKEKNKGCSHHALSLHLSFGHSAFYIQSSRGLLSFNTSSDTIVVTVGKQLEVTNFSQNLVLSGSSLTWAAMWIISGLHYRPKSAMSCTKWSLRAWVWLKPINDETQYWNGATATSNVFQENRCSSKASTEAHLSA</sequence>
<evidence type="ECO:0000313" key="6">
    <source>
        <dbReference type="Proteomes" id="UP000655225"/>
    </source>
</evidence>
<dbReference type="PANTHER" id="PTHR34945">
    <property type="entry name" value="2-OXOGLUTARATE (2OG) AND FE(II)-DEPENDENT OXYGENASE SUPERFAMILY PROTEIN"/>
    <property type="match status" value="1"/>
</dbReference>
<dbReference type="EMBL" id="JABCRI010000013">
    <property type="protein sequence ID" value="KAF8394836.1"/>
    <property type="molecule type" value="Genomic_DNA"/>
</dbReference>
<gene>
    <name evidence="5" type="ORF">HHK36_018773</name>
</gene>